<evidence type="ECO:0000256" key="10">
    <source>
        <dbReference type="RuleBase" id="RU000688"/>
    </source>
</evidence>
<feature type="transmembrane region" description="Helical" evidence="12">
    <location>
        <begin position="179"/>
        <end position="201"/>
    </location>
</feature>
<dbReference type="GO" id="GO:0004993">
    <property type="term" value="F:G protein-coupled serotonin receptor activity"/>
    <property type="evidence" value="ECO:0007669"/>
    <property type="project" value="UniProtKB-ARBA"/>
</dbReference>
<proteinExistence type="inferred from homology"/>
<evidence type="ECO:0000256" key="2">
    <source>
        <dbReference type="ARBA" id="ARBA00022475"/>
    </source>
</evidence>
<dbReference type="EMBL" id="CAJFCJ010000012">
    <property type="protein sequence ID" value="CAD5120325.1"/>
    <property type="molecule type" value="Genomic_DNA"/>
</dbReference>
<keyword evidence="7" id="KW-1015">Disulfide bond</keyword>
<dbReference type="PANTHER" id="PTHR24248">
    <property type="entry name" value="ADRENERGIC RECEPTOR-RELATED G-PROTEIN COUPLED RECEPTOR"/>
    <property type="match status" value="1"/>
</dbReference>
<evidence type="ECO:0000256" key="5">
    <source>
        <dbReference type="ARBA" id="ARBA00023040"/>
    </source>
</evidence>
<name>A0A7I8W0N7_9ANNE</name>
<dbReference type="PRINTS" id="PR01103">
    <property type="entry name" value="ADRENERGICR"/>
</dbReference>
<dbReference type="InterPro" id="IPR002233">
    <property type="entry name" value="ADR_fam"/>
</dbReference>
<evidence type="ECO:0000256" key="11">
    <source>
        <dbReference type="SAM" id="MobiDB-lite"/>
    </source>
</evidence>
<evidence type="ECO:0000256" key="12">
    <source>
        <dbReference type="SAM" id="Phobius"/>
    </source>
</evidence>
<dbReference type="GO" id="GO:0005886">
    <property type="term" value="C:plasma membrane"/>
    <property type="evidence" value="ECO:0007669"/>
    <property type="project" value="UniProtKB-SubCell"/>
</dbReference>
<dbReference type="CDD" id="cd15329">
    <property type="entry name" value="7tmA_5-HT7"/>
    <property type="match status" value="1"/>
</dbReference>
<feature type="region of interest" description="Disordered" evidence="11">
    <location>
        <begin position="227"/>
        <end position="249"/>
    </location>
</feature>
<feature type="transmembrane region" description="Helical" evidence="12">
    <location>
        <begin position="23"/>
        <end position="47"/>
    </location>
</feature>
<dbReference type="Pfam" id="PF00001">
    <property type="entry name" value="7tm_1"/>
    <property type="match status" value="1"/>
</dbReference>
<keyword evidence="9 10" id="KW-0807">Transducer</keyword>
<dbReference type="PRINTS" id="PR00237">
    <property type="entry name" value="GPCRRHODOPSN"/>
</dbReference>
<evidence type="ECO:0000256" key="7">
    <source>
        <dbReference type="ARBA" id="ARBA00023157"/>
    </source>
</evidence>
<keyword evidence="4 12" id="KW-1133">Transmembrane helix</keyword>
<feature type="domain" description="G-protein coupled receptors family 1 profile" evidence="13">
    <location>
        <begin position="39"/>
        <end position="312"/>
    </location>
</feature>
<dbReference type="GO" id="GO:0071880">
    <property type="term" value="P:adenylate cyclase-activating adrenergic receptor signaling pathway"/>
    <property type="evidence" value="ECO:0007669"/>
    <property type="project" value="TreeGrafter"/>
</dbReference>
<comment type="caution">
    <text evidence="14">The sequence shown here is derived from an EMBL/GenBank/DDBJ whole genome shotgun (WGS) entry which is preliminary data.</text>
</comment>
<feature type="transmembrane region" description="Helical" evidence="12">
    <location>
        <begin position="139"/>
        <end position="159"/>
    </location>
</feature>
<accession>A0A7I8W0N7</accession>
<dbReference type="Gene3D" id="1.20.1070.10">
    <property type="entry name" value="Rhodopsin 7-helix transmembrane proteins"/>
    <property type="match status" value="1"/>
</dbReference>
<feature type="transmembrane region" description="Helical" evidence="12">
    <location>
        <begin position="257"/>
        <end position="281"/>
    </location>
</feature>
<dbReference type="SUPFAM" id="SSF81321">
    <property type="entry name" value="Family A G protein-coupled receptor-like"/>
    <property type="match status" value="1"/>
</dbReference>
<dbReference type="GO" id="GO:0004935">
    <property type="term" value="F:adrenergic receptor activity"/>
    <property type="evidence" value="ECO:0007669"/>
    <property type="project" value="InterPro"/>
</dbReference>
<comment type="subcellular location">
    <subcellularLocation>
        <location evidence="1">Cell membrane</location>
        <topology evidence="1">Multi-pass membrane protein</topology>
    </subcellularLocation>
</comment>
<dbReference type="GO" id="GO:0043410">
    <property type="term" value="P:positive regulation of MAPK cascade"/>
    <property type="evidence" value="ECO:0007669"/>
    <property type="project" value="TreeGrafter"/>
</dbReference>
<evidence type="ECO:0000256" key="1">
    <source>
        <dbReference type="ARBA" id="ARBA00004651"/>
    </source>
</evidence>
<dbReference type="PROSITE" id="PS50262">
    <property type="entry name" value="G_PROTEIN_RECEP_F1_2"/>
    <property type="match status" value="1"/>
</dbReference>
<organism evidence="14 15">
    <name type="scientific">Dimorphilus gyrociliatus</name>
    <dbReference type="NCBI Taxonomy" id="2664684"/>
    <lineage>
        <taxon>Eukaryota</taxon>
        <taxon>Metazoa</taxon>
        <taxon>Spiralia</taxon>
        <taxon>Lophotrochozoa</taxon>
        <taxon>Annelida</taxon>
        <taxon>Polychaeta</taxon>
        <taxon>Polychaeta incertae sedis</taxon>
        <taxon>Dinophilidae</taxon>
        <taxon>Dimorphilus</taxon>
    </lineage>
</organism>
<dbReference type="SMART" id="SM01381">
    <property type="entry name" value="7TM_GPCR_Srsx"/>
    <property type="match status" value="1"/>
</dbReference>
<feature type="transmembrane region" description="Helical" evidence="12">
    <location>
        <begin position="100"/>
        <end position="118"/>
    </location>
</feature>
<keyword evidence="8 10" id="KW-0675">Receptor</keyword>
<comment type="similarity">
    <text evidence="10">Belongs to the G-protein coupled receptor 1 family.</text>
</comment>
<evidence type="ECO:0000259" key="13">
    <source>
        <dbReference type="PROSITE" id="PS50262"/>
    </source>
</evidence>
<keyword evidence="15" id="KW-1185">Reference proteome</keyword>
<keyword evidence="6 12" id="KW-0472">Membrane</keyword>
<evidence type="ECO:0000256" key="9">
    <source>
        <dbReference type="ARBA" id="ARBA00023224"/>
    </source>
</evidence>
<gene>
    <name evidence="14" type="ORF">DGYR_LOCUS8435</name>
</gene>
<keyword evidence="2" id="KW-1003">Cell membrane</keyword>
<dbReference type="AlphaFoldDB" id="A0A7I8W0N7"/>
<evidence type="ECO:0000256" key="4">
    <source>
        <dbReference type="ARBA" id="ARBA00022989"/>
    </source>
</evidence>
<evidence type="ECO:0000313" key="14">
    <source>
        <dbReference type="EMBL" id="CAD5120325.1"/>
    </source>
</evidence>
<evidence type="ECO:0000256" key="8">
    <source>
        <dbReference type="ARBA" id="ARBA00023170"/>
    </source>
</evidence>
<protein>
    <recommendedName>
        <fullName evidence="13">G-protein coupled receptors family 1 profile domain-containing protein</fullName>
    </recommendedName>
</protein>
<evidence type="ECO:0000313" key="15">
    <source>
        <dbReference type="Proteomes" id="UP000549394"/>
    </source>
</evidence>
<dbReference type="PROSITE" id="PS00237">
    <property type="entry name" value="G_PROTEIN_RECEP_F1_1"/>
    <property type="match status" value="1"/>
</dbReference>
<dbReference type="Proteomes" id="UP000549394">
    <property type="component" value="Unassembled WGS sequence"/>
</dbReference>
<keyword evidence="3 10" id="KW-0812">Transmembrane</keyword>
<dbReference type="InterPro" id="IPR000276">
    <property type="entry name" value="GPCR_Rhodpsn"/>
</dbReference>
<sequence length="344" mass="38377">MNVSNSSNATSAPIEQYQVWQKVFISLFLTVLTVGTVIGNSLVCIAVGIVRRLQSPSNLLIVSLAVSDLLVALLVMPYAAAYEVESYWILGRMMCDAWTSLDVLLCSASILNLCCISIDRYLVITRPFDYALKRTPTRMGLMILAVWLISAIVSIPPVFGWKTEPPEGHCIITQDIGYQFYATIFAFYLPLGVMIFIYYRIYTVSSRIAKREKRSQPQLNNIEIPLQEPSAANGSGGGSKSSKKSKSGHVSNREGKAIVTLGVIMGGFTACWLPFFILALIDPLCRQCIPKGAISFFQWLGYANSFLNPIIYARFNTEFRQPFKEILLCRCRGINSRLRNLANH</sequence>
<keyword evidence="5 10" id="KW-0297">G-protein coupled receptor</keyword>
<dbReference type="InterPro" id="IPR017452">
    <property type="entry name" value="GPCR_Rhodpsn_7TM"/>
</dbReference>
<reference evidence="14 15" key="1">
    <citation type="submission" date="2020-08" db="EMBL/GenBank/DDBJ databases">
        <authorList>
            <person name="Hejnol A."/>
        </authorList>
    </citation>
    <scope>NUCLEOTIDE SEQUENCE [LARGE SCALE GENOMIC DNA]</scope>
</reference>
<evidence type="ECO:0000256" key="6">
    <source>
        <dbReference type="ARBA" id="ARBA00023136"/>
    </source>
</evidence>
<dbReference type="PANTHER" id="PTHR24248:SF199">
    <property type="entry name" value="IP13425P-RELATED"/>
    <property type="match status" value="1"/>
</dbReference>
<feature type="transmembrane region" description="Helical" evidence="12">
    <location>
        <begin position="59"/>
        <end position="80"/>
    </location>
</feature>
<dbReference type="OrthoDB" id="5951059at2759"/>
<evidence type="ECO:0000256" key="3">
    <source>
        <dbReference type="ARBA" id="ARBA00022692"/>
    </source>
</evidence>